<dbReference type="GO" id="GO:0008270">
    <property type="term" value="F:zinc ion binding"/>
    <property type="evidence" value="ECO:0007669"/>
    <property type="project" value="UniProtKB-KW"/>
</dbReference>
<dbReference type="GO" id="GO:0045744">
    <property type="term" value="P:negative regulation of G protein-coupled receptor signaling pathway"/>
    <property type="evidence" value="ECO:0007669"/>
    <property type="project" value="TreeGrafter"/>
</dbReference>
<sequence length="517" mass="56977">MGSILSRRIAGVEDIDIQANSAYRFPPKSGNYFASHFFMGGEKFDTPHPEGYLFGENMDLNFLGNRPVQFPYVTPAPHEPVKTLRSLVNIRKDSLRLVRYKDDADSPTEEEAKPKVLYGVEFTFDADARVAITLYCQAFEEFSNGMAAYNPKSPLLVSETVHYKRGVSQQFSMPSFKIDFSDWKEEDLNFDLDRGVFPMVIQAVVDEGDDCLGHAHVLLAAFERVTVLGYKCILTIAFIVILNVDRVSYLLQEIYGIENKNNQETKPSDDENSDNSNECVVCLSDLRDTLILPCRHLCLCNSCADTLRYQANNCPICRLPFRALLQIRAVRKKPGALSPVSFSPVLAQTMDHDEHSSSDSVPPGFEPISLLEALNGLRSISPANPSAPLYDDINFSGGGGESRALSSPEHLSDGGSLQKSKVSKSPDSTLRSPSSPIQEEDEEKLSEMSDAQPNPLLSSSPAPTEASLHPMTLPLAGFATGVEDVAESLSPDDGELWIWFAHGESIPPVRSVYLPST</sequence>
<accession>A0A8C5CUF1</accession>
<dbReference type="AlphaFoldDB" id="A0A8C5CUF1"/>
<feature type="compositionally biased region" description="Polar residues" evidence="9">
    <location>
        <begin position="415"/>
        <end position="437"/>
    </location>
</feature>
<dbReference type="CDD" id="cd16817">
    <property type="entry name" value="mRING-HC-C3HC5_RNF157"/>
    <property type="match status" value="1"/>
</dbReference>
<dbReference type="InterPro" id="IPR045194">
    <property type="entry name" value="MGRN1/RNF157-like"/>
</dbReference>
<dbReference type="InterPro" id="IPR058981">
    <property type="entry name" value="MGRN1/RNF157-like_N"/>
</dbReference>
<evidence type="ECO:0000256" key="6">
    <source>
        <dbReference type="ARBA" id="ARBA00022833"/>
    </source>
</evidence>
<evidence type="ECO:0000313" key="11">
    <source>
        <dbReference type="Ensembl" id="ENSGMOP00000066171.1"/>
    </source>
</evidence>
<feature type="region of interest" description="Disordered" evidence="9">
    <location>
        <begin position="400"/>
        <end position="469"/>
    </location>
</feature>
<protein>
    <recommendedName>
        <fullName evidence="8">E3 ubiquitin-protein ligase</fullName>
        <ecNumber evidence="8">2.3.2.27</ecNumber>
    </recommendedName>
    <alternativeName>
        <fullName evidence="8">RING-type E3 ubiquitin transferase</fullName>
    </alternativeName>
</protein>
<dbReference type="OMA" id="RYKSHIA"/>
<dbReference type="GO" id="GO:0008333">
    <property type="term" value="P:endosome to lysosome transport"/>
    <property type="evidence" value="ECO:0007669"/>
    <property type="project" value="TreeGrafter"/>
</dbReference>
<dbReference type="Proteomes" id="UP000694546">
    <property type="component" value="Chromosome 2"/>
</dbReference>
<evidence type="ECO:0000256" key="3">
    <source>
        <dbReference type="ARBA" id="ARBA00022723"/>
    </source>
</evidence>
<dbReference type="GO" id="GO:0061630">
    <property type="term" value="F:ubiquitin protein ligase activity"/>
    <property type="evidence" value="ECO:0007669"/>
    <property type="project" value="UniProtKB-UniRule"/>
</dbReference>
<feature type="domain" description="RING-type" evidence="10">
    <location>
        <begin position="279"/>
        <end position="318"/>
    </location>
</feature>
<dbReference type="GO" id="GO:0005886">
    <property type="term" value="C:plasma membrane"/>
    <property type="evidence" value="ECO:0007669"/>
    <property type="project" value="TreeGrafter"/>
</dbReference>
<dbReference type="SMART" id="SM00184">
    <property type="entry name" value="RING"/>
    <property type="match status" value="1"/>
</dbReference>
<dbReference type="GeneTree" id="ENSGT00390000009925"/>
<evidence type="ECO:0000256" key="2">
    <source>
        <dbReference type="ARBA" id="ARBA00022679"/>
    </source>
</evidence>
<keyword evidence="4 7" id="KW-0863">Zinc-finger</keyword>
<evidence type="ECO:0000259" key="10">
    <source>
        <dbReference type="PROSITE" id="PS50089"/>
    </source>
</evidence>
<keyword evidence="3 8" id="KW-0479">Metal-binding</keyword>
<dbReference type="Pfam" id="PF13920">
    <property type="entry name" value="zf-C3HC4_3"/>
    <property type="match status" value="1"/>
</dbReference>
<dbReference type="Gene3D" id="3.30.40.10">
    <property type="entry name" value="Zinc/RING finger domain, C3HC4 (zinc finger)"/>
    <property type="match status" value="1"/>
</dbReference>
<dbReference type="GO" id="GO:0043951">
    <property type="term" value="P:negative regulation of cAMP-mediated signaling"/>
    <property type="evidence" value="ECO:0007669"/>
    <property type="project" value="TreeGrafter"/>
</dbReference>
<evidence type="ECO:0000256" key="9">
    <source>
        <dbReference type="SAM" id="MobiDB-lite"/>
    </source>
</evidence>
<keyword evidence="6 8" id="KW-0862">Zinc</keyword>
<organism evidence="11 12">
    <name type="scientific">Gadus morhua</name>
    <name type="common">Atlantic cod</name>
    <dbReference type="NCBI Taxonomy" id="8049"/>
    <lineage>
        <taxon>Eukaryota</taxon>
        <taxon>Metazoa</taxon>
        <taxon>Chordata</taxon>
        <taxon>Craniata</taxon>
        <taxon>Vertebrata</taxon>
        <taxon>Euteleostomi</taxon>
        <taxon>Actinopterygii</taxon>
        <taxon>Neopterygii</taxon>
        <taxon>Teleostei</taxon>
        <taxon>Neoteleostei</taxon>
        <taxon>Acanthomorphata</taxon>
        <taxon>Zeiogadaria</taxon>
        <taxon>Gadariae</taxon>
        <taxon>Gadiformes</taxon>
        <taxon>Gadoidei</taxon>
        <taxon>Gadidae</taxon>
        <taxon>Gadus</taxon>
    </lineage>
</organism>
<comment type="catalytic activity">
    <reaction evidence="1 8">
        <text>S-ubiquitinyl-[E2 ubiquitin-conjugating enzyme]-L-cysteine + [acceptor protein]-L-lysine = [E2 ubiquitin-conjugating enzyme]-L-cysteine + N(6)-ubiquitinyl-[acceptor protein]-L-lysine.</text>
        <dbReference type="EC" id="2.3.2.27"/>
    </reaction>
</comment>
<dbReference type="InterPro" id="IPR013083">
    <property type="entry name" value="Znf_RING/FYVE/PHD"/>
</dbReference>
<reference evidence="11" key="1">
    <citation type="submission" date="2025-08" db="UniProtKB">
        <authorList>
            <consortium name="Ensembl"/>
        </authorList>
    </citation>
    <scope>IDENTIFICATION</scope>
</reference>
<dbReference type="EC" id="2.3.2.27" evidence="8"/>
<dbReference type="GO" id="GO:0016567">
    <property type="term" value="P:protein ubiquitination"/>
    <property type="evidence" value="ECO:0007669"/>
    <property type="project" value="UniProtKB-UniRule"/>
</dbReference>
<dbReference type="GO" id="GO:0005769">
    <property type="term" value="C:early endosome"/>
    <property type="evidence" value="ECO:0007669"/>
    <property type="project" value="TreeGrafter"/>
</dbReference>
<keyword evidence="12" id="KW-1185">Reference proteome</keyword>
<dbReference type="SUPFAM" id="SSF57850">
    <property type="entry name" value="RING/U-box"/>
    <property type="match status" value="1"/>
</dbReference>
<evidence type="ECO:0000256" key="1">
    <source>
        <dbReference type="ARBA" id="ARBA00000900"/>
    </source>
</evidence>
<dbReference type="PANTHER" id="PTHR22996">
    <property type="entry name" value="MAHOGUNIN"/>
    <property type="match status" value="1"/>
</dbReference>
<dbReference type="GO" id="GO:0005634">
    <property type="term" value="C:nucleus"/>
    <property type="evidence" value="ECO:0007669"/>
    <property type="project" value="TreeGrafter"/>
</dbReference>
<reference evidence="11" key="2">
    <citation type="submission" date="2025-09" db="UniProtKB">
        <authorList>
            <consortium name="Ensembl"/>
        </authorList>
    </citation>
    <scope>IDENTIFICATION</scope>
</reference>
<evidence type="ECO:0000256" key="4">
    <source>
        <dbReference type="ARBA" id="ARBA00022771"/>
    </source>
</evidence>
<feature type="compositionally biased region" description="Polar residues" evidence="9">
    <location>
        <begin position="449"/>
        <end position="462"/>
    </location>
</feature>
<name>A0A8C5CUF1_GADMO</name>
<comment type="function">
    <text evidence="8">E3 ubiquitin ligase.</text>
</comment>
<dbReference type="PANTHER" id="PTHR22996:SF2">
    <property type="entry name" value="E3 UBIQUITIN-PROTEIN LIGASE MGRN1"/>
    <property type="match status" value="1"/>
</dbReference>
<proteinExistence type="predicted"/>
<evidence type="ECO:0000256" key="5">
    <source>
        <dbReference type="ARBA" id="ARBA00022786"/>
    </source>
</evidence>
<dbReference type="PROSITE" id="PS50089">
    <property type="entry name" value="ZF_RING_2"/>
    <property type="match status" value="1"/>
</dbReference>
<evidence type="ECO:0000256" key="7">
    <source>
        <dbReference type="PROSITE-ProRule" id="PRU00175"/>
    </source>
</evidence>
<comment type="subcellular location">
    <subcellularLocation>
        <location evidence="8">Cytoplasm</location>
    </subcellularLocation>
</comment>
<dbReference type="Ensembl" id="ENSGMOT00000039237.1">
    <property type="protein sequence ID" value="ENSGMOP00000066171.1"/>
    <property type="gene ID" value="ENSGMOG00000004288.2"/>
</dbReference>
<evidence type="ECO:0000313" key="12">
    <source>
        <dbReference type="Proteomes" id="UP000694546"/>
    </source>
</evidence>
<dbReference type="InterPro" id="IPR001841">
    <property type="entry name" value="Znf_RING"/>
</dbReference>
<dbReference type="Pfam" id="PF26192">
    <property type="entry name" value="RNF157-like_N"/>
    <property type="match status" value="1"/>
</dbReference>
<keyword evidence="5 8" id="KW-0833">Ubl conjugation pathway</keyword>
<keyword evidence="2 8" id="KW-0808">Transferase</keyword>
<keyword evidence="8" id="KW-0963">Cytoplasm</keyword>
<evidence type="ECO:0000256" key="8">
    <source>
        <dbReference type="RuleBase" id="RU369081"/>
    </source>
</evidence>